<keyword evidence="3" id="KW-1185">Reference proteome</keyword>
<comment type="caution">
    <text evidence="2">The sequence shown here is derived from an EMBL/GenBank/DDBJ whole genome shotgun (WGS) entry which is preliminary data.</text>
</comment>
<dbReference type="InterPro" id="IPR027417">
    <property type="entry name" value="P-loop_NTPase"/>
</dbReference>
<dbReference type="EMBL" id="BDIP01003668">
    <property type="protein sequence ID" value="GIQ87989.1"/>
    <property type="molecule type" value="Genomic_DNA"/>
</dbReference>
<evidence type="ECO:0000313" key="3">
    <source>
        <dbReference type="Proteomes" id="UP000265618"/>
    </source>
</evidence>
<evidence type="ECO:0000313" key="2">
    <source>
        <dbReference type="EMBL" id="GIQ87989.1"/>
    </source>
</evidence>
<name>A0A9K3GLC4_9EUKA</name>
<dbReference type="Gene3D" id="3.40.50.300">
    <property type="entry name" value="P-loop containing nucleotide triphosphate hydrolases"/>
    <property type="match status" value="1"/>
</dbReference>
<dbReference type="Proteomes" id="UP000265618">
    <property type="component" value="Unassembled WGS sequence"/>
</dbReference>
<proteinExistence type="predicted"/>
<evidence type="ECO:0000256" key="1">
    <source>
        <dbReference type="SAM" id="MobiDB-lite"/>
    </source>
</evidence>
<organism evidence="2 3">
    <name type="scientific">Kipferlia bialata</name>
    <dbReference type="NCBI Taxonomy" id="797122"/>
    <lineage>
        <taxon>Eukaryota</taxon>
        <taxon>Metamonada</taxon>
        <taxon>Carpediemonas-like organisms</taxon>
        <taxon>Kipferlia</taxon>
    </lineage>
</organism>
<dbReference type="InterPro" id="IPR052267">
    <property type="entry name" value="N-DRC_Component"/>
</dbReference>
<dbReference type="SUPFAM" id="SSF52540">
    <property type="entry name" value="P-loop containing nucleoside triphosphate hydrolases"/>
    <property type="match status" value="1"/>
</dbReference>
<dbReference type="OrthoDB" id="3046016at2759"/>
<protein>
    <recommendedName>
        <fullName evidence="4">AAA ATPase AAA+ lid domain-containing protein</fullName>
    </recommendedName>
</protein>
<dbReference type="PANTHER" id="PTHR14690">
    <property type="entry name" value="IQ MOTIF CONTAINING WITH AAA DOMAIN 1"/>
    <property type="match status" value="1"/>
</dbReference>
<reference evidence="2 3" key="1">
    <citation type="journal article" date="2018" name="PLoS ONE">
        <title>The draft genome of Kipferlia bialata reveals reductive genome evolution in fornicate parasites.</title>
        <authorList>
            <person name="Tanifuji G."/>
            <person name="Takabayashi S."/>
            <person name="Kume K."/>
            <person name="Takagi M."/>
            <person name="Nakayama T."/>
            <person name="Kamikawa R."/>
            <person name="Inagaki Y."/>
            <person name="Hashimoto T."/>
        </authorList>
    </citation>
    <scope>NUCLEOTIDE SEQUENCE [LARGE SCALE GENOMIC DNA]</scope>
    <source>
        <strain evidence="2">NY0173</strain>
    </source>
</reference>
<dbReference type="AlphaFoldDB" id="A0A9K3GLC4"/>
<accession>A0A9K3GLC4</accession>
<gene>
    <name evidence="2" type="ORF">KIPB_010144</name>
</gene>
<sequence length="161" mass="17298">MTGLGKNDGILCIGTCSRSFGCEKQLSETFARGIYIPLPDLSTRVCLIKHFMGEMGLGSVLNDQSFDTGVVARITEGFTAGQIQHVLTEVFSSSRRSRMIGHPVVPTEFVDHLADCGDHYDSEVAHLALLDKFKGPGAESGGKAKKGKAKKGKKGKKGKKK</sequence>
<evidence type="ECO:0008006" key="4">
    <source>
        <dbReference type="Google" id="ProtNLM"/>
    </source>
</evidence>
<dbReference type="Gene3D" id="1.10.8.60">
    <property type="match status" value="1"/>
</dbReference>
<feature type="compositionally biased region" description="Basic residues" evidence="1">
    <location>
        <begin position="143"/>
        <end position="161"/>
    </location>
</feature>
<dbReference type="PANTHER" id="PTHR14690:SF0">
    <property type="entry name" value="IQ MOTIF CONTAINING WITH AAA DOMAIN 1"/>
    <property type="match status" value="1"/>
</dbReference>
<feature type="region of interest" description="Disordered" evidence="1">
    <location>
        <begin position="134"/>
        <end position="161"/>
    </location>
</feature>